<dbReference type="InterPro" id="IPR003377">
    <property type="entry name" value="Cornichon"/>
</dbReference>
<feature type="transmembrane region" description="Helical" evidence="6">
    <location>
        <begin position="113"/>
        <end position="134"/>
    </location>
</feature>
<dbReference type="STRING" id="71139.A0A059CIP9"/>
<keyword evidence="3 6" id="KW-0812">Transmembrane</keyword>
<dbReference type="GO" id="GO:0005102">
    <property type="term" value="F:signaling receptor binding"/>
    <property type="evidence" value="ECO:0000318"/>
    <property type="project" value="GO_Central"/>
</dbReference>
<evidence type="ECO:0000256" key="2">
    <source>
        <dbReference type="ARBA" id="ARBA00010095"/>
    </source>
</evidence>
<name>A0A059CIP9_EUCGR</name>
<sequence length="221" mass="25452">MESLLSWLFAFLLLFFVLCLVGYQIVCLTDLELDYVNQYDAAARINKVFLPEFVSQGVLCFVYLVTGPWFMFLLSLPYLGYNIRLWKQNRHLIDVTEIYNNLKQEKDRRLFKLFHLLILVVIALFCSLLMAMPIECWLWPRSKEKGCRFSRDMPVASRITGDVQCILPAASQVLRASAKGSGLAGQRDASRLQPSVFKMLQHANLQLCIVCFGCMFFCLPK</sequence>
<feature type="transmembrane region" description="Helical" evidence="6">
    <location>
        <begin position="53"/>
        <end position="81"/>
    </location>
</feature>
<evidence type="ECO:0000256" key="5">
    <source>
        <dbReference type="ARBA" id="ARBA00023136"/>
    </source>
</evidence>
<dbReference type="GO" id="GO:0016020">
    <property type="term" value="C:membrane"/>
    <property type="evidence" value="ECO:0007669"/>
    <property type="project" value="UniProtKB-SubCell"/>
</dbReference>
<dbReference type="EMBL" id="KK198756">
    <property type="protein sequence ID" value="KCW78267.1"/>
    <property type="molecule type" value="Genomic_DNA"/>
</dbReference>
<dbReference type="Pfam" id="PF03311">
    <property type="entry name" value="Cornichon"/>
    <property type="match status" value="1"/>
</dbReference>
<accession>A0A059CIP9</accession>
<organism evidence="7">
    <name type="scientific">Eucalyptus grandis</name>
    <name type="common">Flooded gum</name>
    <dbReference type="NCBI Taxonomy" id="71139"/>
    <lineage>
        <taxon>Eukaryota</taxon>
        <taxon>Viridiplantae</taxon>
        <taxon>Streptophyta</taxon>
        <taxon>Embryophyta</taxon>
        <taxon>Tracheophyta</taxon>
        <taxon>Spermatophyta</taxon>
        <taxon>Magnoliopsida</taxon>
        <taxon>eudicotyledons</taxon>
        <taxon>Gunneridae</taxon>
        <taxon>Pentapetalae</taxon>
        <taxon>rosids</taxon>
        <taxon>malvids</taxon>
        <taxon>Myrtales</taxon>
        <taxon>Myrtaceae</taxon>
        <taxon>Myrtoideae</taxon>
        <taxon>Eucalypteae</taxon>
        <taxon>Eucalyptus</taxon>
    </lineage>
</organism>
<keyword evidence="4 6" id="KW-1133">Transmembrane helix</keyword>
<dbReference type="GO" id="GO:0016192">
    <property type="term" value="P:vesicle-mediated transport"/>
    <property type="evidence" value="ECO:0007669"/>
    <property type="project" value="InterPro"/>
</dbReference>
<proteinExistence type="inferred from homology"/>
<evidence type="ECO:0000256" key="3">
    <source>
        <dbReference type="ARBA" id="ARBA00022692"/>
    </source>
</evidence>
<comment type="subcellular location">
    <subcellularLocation>
        <location evidence="1">Membrane</location>
        <topology evidence="1">Multi-pass membrane protein</topology>
    </subcellularLocation>
</comment>
<reference evidence="7" key="1">
    <citation type="submission" date="2013-07" db="EMBL/GenBank/DDBJ databases">
        <title>The genome of Eucalyptus grandis.</title>
        <authorList>
            <person name="Schmutz J."/>
            <person name="Hayes R."/>
            <person name="Myburg A."/>
            <person name="Tuskan G."/>
            <person name="Grattapaglia D."/>
            <person name="Rokhsar D.S."/>
        </authorList>
    </citation>
    <scope>NUCLEOTIDE SEQUENCE</scope>
    <source>
        <tissue evidence="7">Leaf extractions</tissue>
    </source>
</reference>
<comment type="similarity">
    <text evidence="2">Belongs to the cornichon family.</text>
</comment>
<dbReference type="PANTHER" id="PTHR12290">
    <property type="entry name" value="CORNICHON-RELATED"/>
    <property type="match status" value="1"/>
</dbReference>
<feature type="transmembrane region" description="Helical" evidence="6">
    <location>
        <begin position="199"/>
        <end position="219"/>
    </location>
</feature>
<evidence type="ECO:0000256" key="6">
    <source>
        <dbReference type="SAM" id="Phobius"/>
    </source>
</evidence>
<dbReference type="SMART" id="SM01398">
    <property type="entry name" value="Cornichon"/>
    <property type="match status" value="1"/>
</dbReference>
<evidence type="ECO:0000313" key="7">
    <source>
        <dbReference type="EMBL" id="KCW78267.1"/>
    </source>
</evidence>
<evidence type="ECO:0000256" key="1">
    <source>
        <dbReference type="ARBA" id="ARBA00004141"/>
    </source>
</evidence>
<evidence type="ECO:0000256" key="4">
    <source>
        <dbReference type="ARBA" id="ARBA00022989"/>
    </source>
</evidence>
<dbReference type="AlphaFoldDB" id="A0A059CIP9"/>
<dbReference type="Gramene" id="KCW78267">
    <property type="protein sequence ID" value="KCW78267"/>
    <property type="gene ID" value="EUGRSUZ_D02451"/>
</dbReference>
<protein>
    <submittedName>
        <fullName evidence="7">Uncharacterized protein</fullName>
    </submittedName>
</protein>
<dbReference type="InParanoid" id="A0A059CIP9"/>
<keyword evidence="5 6" id="KW-0472">Membrane</keyword>
<gene>
    <name evidence="7" type="ORF">EUGRSUZ_D02451</name>
</gene>